<evidence type="ECO:0000313" key="1">
    <source>
        <dbReference type="EMBL" id="UXD22680.1"/>
    </source>
</evidence>
<protein>
    <submittedName>
        <fullName evidence="1">Uncharacterized protein</fullName>
    </submittedName>
</protein>
<reference evidence="1" key="1">
    <citation type="submission" date="2013-11" db="EMBL/GenBank/DDBJ databases">
        <title>Comparative genomics of Ignicoccus.</title>
        <authorList>
            <person name="Podar M."/>
        </authorList>
    </citation>
    <scope>NUCLEOTIDE SEQUENCE</scope>
    <source>
        <strain evidence="1">DSM 13166</strain>
    </source>
</reference>
<accession>A0A977PLT7</accession>
<dbReference type="KEGG" id="ipc:IPA_07310"/>
<keyword evidence="2" id="KW-1185">Reference proteome</keyword>
<organism evidence="1 2">
    <name type="scientific">Ignicoccus pacificus DSM 13166</name>
    <dbReference type="NCBI Taxonomy" id="940294"/>
    <lineage>
        <taxon>Archaea</taxon>
        <taxon>Thermoproteota</taxon>
        <taxon>Thermoprotei</taxon>
        <taxon>Desulfurococcales</taxon>
        <taxon>Desulfurococcaceae</taxon>
        <taxon>Ignicoccus</taxon>
    </lineage>
</organism>
<dbReference type="Proteomes" id="UP001063698">
    <property type="component" value="Chromosome"/>
</dbReference>
<dbReference type="PROSITE" id="PS51257">
    <property type="entry name" value="PROKAR_LIPOPROTEIN"/>
    <property type="match status" value="1"/>
</dbReference>
<evidence type="ECO:0000313" key="2">
    <source>
        <dbReference type="Proteomes" id="UP001063698"/>
    </source>
</evidence>
<sequence length="287" mass="32170">MKWAAAILMLMAIAMAACNPQTIKNITIPWKDEWVTSIKVLSQVYRAKVSAEIVILKAHNDYQKILLNELKKDFKISKELADKADGYYVLGNRTLASAYYLASFAYAYRALELINFMKLKYLNSYSERLTRIGELLSSAAFSSFKLAVRGKGCSNTSRVLYVYLYSNLRTEAQRIKQVLANLPGTFNAKLANMTIPIVNKLSEALAYEMAQYYLSLSGCKKDFPLPNATAPCPKGIGPSYPWLPHACYLVQNPQGNALPRSPCARFVALLGYLLNDTQVVRLTCSMR</sequence>
<name>A0A977PLT7_9CREN</name>
<dbReference type="AlphaFoldDB" id="A0A977PLT7"/>
<proteinExistence type="predicted"/>
<dbReference type="EMBL" id="CP006868">
    <property type="protein sequence ID" value="UXD22680.1"/>
    <property type="molecule type" value="Genomic_DNA"/>
</dbReference>
<gene>
    <name evidence="1" type="ORF">IPA_07310</name>
</gene>